<feature type="transmembrane region" description="Helical" evidence="8">
    <location>
        <begin position="146"/>
        <end position="167"/>
    </location>
</feature>
<dbReference type="PROSITE" id="PS50929">
    <property type="entry name" value="ABC_TM1F"/>
    <property type="match status" value="1"/>
</dbReference>
<feature type="domain" description="ABC transporter" evidence="9">
    <location>
        <begin position="357"/>
        <end position="560"/>
    </location>
</feature>
<sequence length="561" mass="64253">MNFLNLSSLKKFWAIAKLYWLGREKIGAFSLLLLIGLLLLSYTNLSVVLNEQQGNLISALSKKDSQRFWRSVLIFLEILAIYVPLYAGYGYLVNKLGIFWRQWTTRHFLDKYLKNRGFYYLSSNKEIDNPDQRIAEDIKGFTQNALGFFISLIQGMLQIIVFSGVLWNIYQPLVLLIVAYILIGTFIVILVFGKPLVRLRFEQLKKEANFRFSLLRIRENSESIAFYGGQVQESNYAKKLFNEVVEIFNRLILREFNLSLLTNLYQFLPLLLPPVILAPRILGGDMEVGKVSESIGAFLSVFNALNFIVYRFESLTGFVAGIDRLYALKQYLEQKDQTKNTIAVHIPTIDIVEDSRLAIQQLTLQTPNYLRTLISNLSLELQAGQGLLVMGESGCGKSSLLRAIAGLWNSGTGTIIRPNLSEMLFLPQRPYMILGTLRNQLIYPSTESQIDDEQLCRVLEQVGLPKLVERFGSLDVEQDWSDVLSLGEQQRIAFARLFITKPRYAILDEATSALDIKNEENLYQHLMKTGTTYISVGHRPTLMNYHHLLLELLENGMWKLR</sequence>
<evidence type="ECO:0000256" key="8">
    <source>
        <dbReference type="SAM" id="Phobius"/>
    </source>
</evidence>
<keyword evidence="7 8" id="KW-0472">Membrane</keyword>
<dbReference type="Gene3D" id="1.20.1560.10">
    <property type="entry name" value="ABC transporter type 1, transmembrane domain"/>
    <property type="match status" value="1"/>
</dbReference>
<dbReference type="InterPro" id="IPR011527">
    <property type="entry name" value="ABC1_TM_dom"/>
</dbReference>
<evidence type="ECO:0000256" key="2">
    <source>
        <dbReference type="ARBA" id="ARBA00022448"/>
    </source>
</evidence>
<dbReference type="InterPro" id="IPR027417">
    <property type="entry name" value="P-loop_NTPase"/>
</dbReference>
<evidence type="ECO:0000313" key="12">
    <source>
        <dbReference type="Proteomes" id="UP001526143"/>
    </source>
</evidence>
<dbReference type="InterPro" id="IPR017871">
    <property type="entry name" value="ABC_transporter-like_CS"/>
</dbReference>
<dbReference type="Pfam" id="PF00005">
    <property type="entry name" value="ABC_tran"/>
    <property type="match status" value="1"/>
</dbReference>
<dbReference type="InterPro" id="IPR003593">
    <property type="entry name" value="AAA+_ATPase"/>
</dbReference>
<dbReference type="RefSeq" id="WP_263744466.1">
    <property type="nucleotide sequence ID" value="NZ_JAOWRF010000084.1"/>
</dbReference>
<evidence type="ECO:0000256" key="3">
    <source>
        <dbReference type="ARBA" id="ARBA00022692"/>
    </source>
</evidence>
<dbReference type="InterPro" id="IPR003439">
    <property type="entry name" value="ABC_transporter-like_ATP-bd"/>
</dbReference>
<organism evidence="11 12">
    <name type="scientific">Plectonema radiosum NIES-515</name>
    <dbReference type="NCBI Taxonomy" id="2986073"/>
    <lineage>
        <taxon>Bacteria</taxon>
        <taxon>Bacillati</taxon>
        <taxon>Cyanobacteriota</taxon>
        <taxon>Cyanophyceae</taxon>
        <taxon>Oscillatoriophycideae</taxon>
        <taxon>Oscillatoriales</taxon>
        <taxon>Microcoleaceae</taxon>
        <taxon>Plectonema</taxon>
    </lineage>
</organism>
<evidence type="ECO:0000259" key="10">
    <source>
        <dbReference type="PROSITE" id="PS50929"/>
    </source>
</evidence>
<evidence type="ECO:0000256" key="1">
    <source>
        <dbReference type="ARBA" id="ARBA00004651"/>
    </source>
</evidence>
<evidence type="ECO:0000259" key="9">
    <source>
        <dbReference type="PROSITE" id="PS50893"/>
    </source>
</evidence>
<feature type="transmembrane region" description="Helical" evidence="8">
    <location>
        <begin position="68"/>
        <end position="92"/>
    </location>
</feature>
<keyword evidence="6 8" id="KW-1133">Transmembrane helix</keyword>
<dbReference type="CDD" id="cd03223">
    <property type="entry name" value="ABCD_peroxisomal_ALDP"/>
    <property type="match status" value="1"/>
</dbReference>
<dbReference type="Gene3D" id="3.40.50.300">
    <property type="entry name" value="P-loop containing nucleotide triphosphate hydrolases"/>
    <property type="match status" value="1"/>
</dbReference>
<dbReference type="Proteomes" id="UP001526143">
    <property type="component" value="Unassembled WGS sequence"/>
</dbReference>
<comment type="caution">
    <text evidence="11">The sequence shown here is derived from an EMBL/GenBank/DDBJ whole genome shotgun (WGS) entry which is preliminary data.</text>
</comment>
<keyword evidence="3 8" id="KW-0812">Transmembrane</keyword>
<proteinExistence type="predicted"/>
<dbReference type="PROSITE" id="PS00211">
    <property type="entry name" value="ABC_TRANSPORTER_1"/>
    <property type="match status" value="1"/>
</dbReference>
<reference evidence="11 12" key="1">
    <citation type="submission" date="2022-10" db="EMBL/GenBank/DDBJ databases">
        <title>Identification of biosynthetic pathway for the production of the potent trypsin inhibitor radiosumin.</title>
        <authorList>
            <person name="Fewer D.P."/>
            <person name="Delbaje E."/>
            <person name="Ouyang X."/>
            <person name="Agostino P.D."/>
            <person name="Wahlsten M."/>
            <person name="Jokela J."/>
            <person name="Permi P."/>
            <person name="Haapaniemi E."/>
            <person name="Koistinen H."/>
        </authorList>
    </citation>
    <scope>NUCLEOTIDE SEQUENCE [LARGE SCALE GENOMIC DNA]</scope>
    <source>
        <strain evidence="11 12">NIES-515</strain>
    </source>
</reference>
<dbReference type="PANTHER" id="PTHR11384:SF59">
    <property type="entry name" value="LYSOSOMAL COBALAMIN TRANSPORTER ABCD4"/>
    <property type="match status" value="1"/>
</dbReference>
<dbReference type="InterPro" id="IPR050835">
    <property type="entry name" value="ABC_transporter_sub-D"/>
</dbReference>
<dbReference type="SUPFAM" id="SSF90123">
    <property type="entry name" value="ABC transporter transmembrane region"/>
    <property type="match status" value="1"/>
</dbReference>
<keyword evidence="5 11" id="KW-0067">ATP-binding</keyword>
<evidence type="ECO:0000256" key="7">
    <source>
        <dbReference type="ARBA" id="ARBA00023136"/>
    </source>
</evidence>
<keyword evidence="4" id="KW-0547">Nucleotide-binding</keyword>
<evidence type="ECO:0000256" key="6">
    <source>
        <dbReference type="ARBA" id="ARBA00022989"/>
    </source>
</evidence>
<feature type="transmembrane region" description="Helical" evidence="8">
    <location>
        <begin position="26"/>
        <end position="48"/>
    </location>
</feature>
<evidence type="ECO:0000256" key="4">
    <source>
        <dbReference type="ARBA" id="ARBA00022741"/>
    </source>
</evidence>
<dbReference type="SMART" id="SM00382">
    <property type="entry name" value="AAA"/>
    <property type="match status" value="1"/>
</dbReference>
<feature type="transmembrane region" description="Helical" evidence="8">
    <location>
        <begin position="173"/>
        <end position="197"/>
    </location>
</feature>
<dbReference type="InterPro" id="IPR036640">
    <property type="entry name" value="ABC1_TM_sf"/>
</dbReference>
<evidence type="ECO:0000313" key="11">
    <source>
        <dbReference type="EMBL" id="MCV3212963.1"/>
    </source>
</evidence>
<name>A0ABT3AV16_9CYAN</name>
<comment type="subcellular location">
    <subcellularLocation>
        <location evidence="1">Cell membrane</location>
        <topology evidence="1">Multi-pass membrane protein</topology>
    </subcellularLocation>
</comment>
<dbReference type="PROSITE" id="PS50893">
    <property type="entry name" value="ABC_TRANSPORTER_2"/>
    <property type="match status" value="1"/>
</dbReference>
<dbReference type="PANTHER" id="PTHR11384">
    <property type="entry name" value="ATP-BINDING CASSETTE, SUB-FAMILY D MEMBER"/>
    <property type="match status" value="1"/>
</dbReference>
<keyword evidence="12" id="KW-1185">Reference proteome</keyword>
<gene>
    <name evidence="11" type="ORF">OGM63_05375</name>
</gene>
<accession>A0ABT3AV16</accession>
<dbReference type="GO" id="GO:0005524">
    <property type="term" value="F:ATP binding"/>
    <property type="evidence" value="ECO:0007669"/>
    <property type="project" value="UniProtKB-KW"/>
</dbReference>
<feature type="domain" description="ABC transmembrane type-1" evidence="10">
    <location>
        <begin position="54"/>
        <end position="317"/>
    </location>
</feature>
<evidence type="ECO:0000256" key="5">
    <source>
        <dbReference type="ARBA" id="ARBA00022840"/>
    </source>
</evidence>
<protein>
    <submittedName>
        <fullName evidence="11">ABC transporter ATP-binding protein/permease</fullName>
    </submittedName>
</protein>
<dbReference type="Pfam" id="PF06472">
    <property type="entry name" value="ABC_membrane_2"/>
    <property type="match status" value="1"/>
</dbReference>
<keyword evidence="2" id="KW-0813">Transport</keyword>
<dbReference type="EMBL" id="JAOWRF010000084">
    <property type="protein sequence ID" value="MCV3212963.1"/>
    <property type="molecule type" value="Genomic_DNA"/>
</dbReference>
<dbReference type="SUPFAM" id="SSF52540">
    <property type="entry name" value="P-loop containing nucleoside triphosphate hydrolases"/>
    <property type="match status" value="1"/>
</dbReference>